<dbReference type="InterPro" id="IPR006637">
    <property type="entry name" value="ChW"/>
</dbReference>
<dbReference type="Proteomes" id="UP000580568">
    <property type="component" value="Unassembled WGS sequence"/>
</dbReference>
<dbReference type="Gene3D" id="3.40.630.40">
    <property type="entry name" value="Zn-dependent exopeptidases"/>
    <property type="match status" value="1"/>
</dbReference>
<comment type="caution">
    <text evidence="3">The sequence shown here is derived from an EMBL/GenBank/DDBJ whole genome shotgun (WGS) entry which is preliminary data.</text>
</comment>
<keyword evidence="1" id="KW-0378">Hydrolase</keyword>
<dbReference type="Pfam" id="PF07538">
    <property type="entry name" value="ChW"/>
    <property type="match status" value="6"/>
</dbReference>
<dbReference type="PANTHER" id="PTHR30404">
    <property type="entry name" value="N-ACETYLMURAMOYL-L-ALANINE AMIDASE"/>
    <property type="match status" value="1"/>
</dbReference>
<reference evidence="3 4" key="1">
    <citation type="submission" date="2020-07" db="EMBL/GenBank/DDBJ databases">
        <title>A new beta-1,3-glucan-decomposing anaerobic bacterium isolated from anoxic soil subjected to biological soil disinfestation.</title>
        <authorList>
            <person name="Ueki A."/>
            <person name="Tonouchi A."/>
        </authorList>
    </citation>
    <scope>NUCLEOTIDE SEQUENCE [LARGE SCALE GENOMIC DNA]</scope>
    <source>
        <strain evidence="3 4">TW1</strain>
    </source>
</reference>
<evidence type="ECO:0000259" key="2">
    <source>
        <dbReference type="SMART" id="SM00646"/>
    </source>
</evidence>
<evidence type="ECO:0000313" key="4">
    <source>
        <dbReference type="Proteomes" id="UP000580568"/>
    </source>
</evidence>
<dbReference type="Pfam" id="PF01520">
    <property type="entry name" value="Amidase_3"/>
    <property type="match status" value="1"/>
</dbReference>
<dbReference type="InterPro" id="IPR002508">
    <property type="entry name" value="MurNAc-LAA_cat"/>
</dbReference>
<evidence type="ECO:0000256" key="1">
    <source>
        <dbReference type="ARBA" id="ARBA00022801"/>
    </source>
</evidence>
<dbReference type="AlphaFoldDB" id="A0A6V8SCI1"/>
<dbReference type="SUPFAM" id="SSF53187">
    <property type="entry name" value="Zn-dependent exopeptidases"/>
    <property type="match status" value="1"/>
</dbReference>
<dbReference type="InterPro" id="IPR050695">
    <property type="entry name" value="N-acetylmuramoyl_amidase_3"/>
</dbReference>
<dbReference type="CDD" id="cd02696">
    <property type="entry name" value="MurNAc-LAA"/>
    <property type="match status" value="1"/>
</dbReference>
<accession>A0A6V8SCI1</accession>
<dbReference type="SMART" id="SM00728">
    <property type="entry name" value="ChW"/>
    <property type="match status" value="6"/>
</dbReference>
<proteinExistence type="predicted"/>
<dbReference type="PANTHER" id="PTHR30404:SF0">
    <property type="entry name" value="N-ACETYLMURAMOYL-L-ALANINE AMIDASE AMIC"/>
    <property type="match status" value="1"/>
</dbReference>
<dbReference type="SMART" id="SM00646">
    <property type="entry name" value="Ami_3"/>
    <property type="match status" value="1"/>
</dbReference>
<protein>
    <recommendedName>
        <fullName evidence="2">MurNAc-LAA domain-containing protein</fullName>
    </recommendedName>
</protein>
<feature type="domain" description="MurNAc-LAA" evidence="2">
    <location>
        <begin position="394"/>
        <end position="498"/>
    </location>
</feature>
<dbReference type="GO" id="GO:0008745">
    <property type="term" value="F:N-acetylmuramoyl-L-alanine amidase activity"/>
    <property type="evidence" value="ECO:0007669"/>
    <property type="project" value="InterPro"/>
</dbReference>
<sequence length="502" mass="55046">MKRIILFLVPLVMFLLGLKVIVKADELPGIRYQSHVQNVGWQSYVSNGSDSGTTGRGLRMEAIKIELTNPTADMKLKYQAHVQNIGWQNWVEGGQLAGTSGQSLRVEAVKIQLDNTSGYSVQYQVHVESIGWTNWVKNGELAGTTGKGLRVEAIRIKLVKNSDTTTNPPTNNNTNNANTNINNNSAITTLKYSAHIQNVGWQQQKNEGEIAGLPGQGLRIESLKLNLENAPSDLAVAYQANVQNIGWTSWVHNGEVSGTTGQGLRVEGVRIKLEGNVQDYHIIYKTYVEGRGWQGWIKDGQISGYIGRSLRIEAVQVKLVKTSELANYVKPKVAIDIGHNTDYDSGAKGIRQEDELTMEVGTRVISKLKALGYTVIDTLPSSATSTSDSLIQRSDFANKNEVERFVCIHFNVFDGSAYGSEVYYQTNSDVSKSLATAILNNLTSLGFTNRGVKTANYAVLRNTTAPAVLIESCFIDNASDMNKYDPEKIANAIVNGLVNNVN</sequence>
<organism evidence="3 4">
    <name type="scientific">Clostridium fungisolvens</name>
    <dbReference type="NCBI Taxonomy" id="1604897"/>
    <lineage>
        <taxon>Bacteria</taxon>
        <taxon>Bacillati</taxon>
        <taxon>Bacillota</taxon>
        <taxon>Clostridia</taxon>
        <taxon>Eubacteriales</taxon>
        <taxon>Clostridiaceae</taxon>
        <taxon>Clostridium</taxon>
    </lineage>
</organism>
<dbReference type="RefSeq" id="WP_183275837.1">
    <property type="nucleotide sequence ID" value="NZ_BLZR01000001.1"/>
</dbReference>
<dbReference type="GO" id="GO:0009253">
    <property type="term" value="P:peptidoglycan catabolic process"/>
    <property type="evidence" value="ECO:0007669"/>
    <property type="project" value="InterPro"/>
</dbReference>
<gene>
    <name evidence="3" type="ORF">bsdtw1_00317</name>
</gene>
<dbReference type="GO" id="GO:0030288">
    <property type="term" value="C:outer membrane-bounded periplasmic space"/>
    <property type="evidence" value="ECO:0007669"/>
    <property type="project" value="TreeGrafter"/>
</dbReference>
<keyword evidence="4" id="KW-1185">Reference proteome</keyword>
<evidence type="ECO:0000313" key="3">
    <source>
        <dbReference type="EMBL" id="GFP74272.1"/>
    </source>
</evidence>
<name>A0A6V8SCI1_9CLOT</name>
<dbReference type="EMBL" id="BLZR01000001">
    <property type="protein sequence ID" value="GFP74272.1"/>
    <property type="molecule type" value="Genomic_DNA"/>
</dbReference>